<evidence type="ECO:0000313" key="2">
    <source>
        <dbReference type="EMBL" id="GGP26121.1"/>
    </source>
</evidence>
<feature type="signal peptide" evidence="1">
    <location>
        <begin position="1"/>
        <end position="18"/>
    </location>
</feature>
<accession>A0ABQ2PLM4</accession>
<proteinExistence type="predicted"/>
<reference evidence="3" key="1">
    <citation type="journal article" date="2019" name="Int. J. Syst. Evol. Microbiol.">
        <title>The Global Catalogue of Microorganisms (GCM) 10K type strain sequencing project: providing services to taxonomists for standard genome sequencing and annotation.</title>
        <authorList>
            <consortium name="The Broad Institute Genomics Platform"/>
            <consortium name="The Broad Institute Genome Sequencing Center for Infectious Disease"/>
            <person name="Wu L."/>
            <person name="Ma J."/>
        </authorList>
    </citation>
    <scope>NUCLEOTIDE SEQUENCE [LARGE SCALE GENOMIC DNA]</scope>
    <source>
        <strain evidence="3">CGMCC 1.8860</strain>
    </source>
</reference>
<feature type="chain" id="PRO_5046928002" evidence="1">
    <location>
        <begin position="19"/>
        <end position="180"/>
    </location>
</feature>
<dbReference type="Proteomes" id="UP000621859">
    <property type="component" value="Unassembled WGS sequence"/>
</dbReference>
<dbReference type="RefSeq" id="WP_188692404.1">
    <property type="nucleotide sequence ID" value="NZ_BMLY01000002.1"/>
</dbReference>
<sequence length="180" mass="20351">MTARQLLTALTLLLAACAGPDVTHYAQKQPVLDPAVFFAGKSEAWGIFQQRNGTVEKRFHVVLSGQRSGDKFVLNEAFSWSDGSQSYREWTLWRSADNAWHGTAEDIAGEALGHASGNALHWQYTLRLPVDNKVIDVHMDDWMYLLDQHTLINRTSMRKFGFELGQVTLFFRKLPPDTPS</sequence>
<dbReference type="InterPro" id="IPR024409">
    <property type="entry name" value="DUF3833"/>
</dbReference>
<keyword evidence="3" id="KW-1185">Reference proteome</keyword>
<comment type="caution">
    <text evidence="2">The sequence shown here is derived from an EMBL/GenBank/DDBJ whole genome shotgun (WGS) entry which is preliminary data.</text>
</comment>
<evidence type="ECO:0000313" key="3">
    <source>
        <dbReference type="Proteomes" id="UP000621859"/>
    </source>
</evidence>
<evidence type="ECO:0000256" key="1">
    <source>
        <dbReference type="SAM" id="SignalP"/>
    </source>
</evidence>
<keyword evidence="2" id="KW-0449">Lipoprotein</keyword>
<protein>
    <submittedName>
        <fullName evidence="2">Lipoprotein</fullName>
    </submittedName>
</protein>
<keyword evidence="1" id="KW-0732">Signal</keyword>
<organism evidence="2 3">
    <name type="scientific">Silvimonas amylolytica</name>
    <dbReference type="NCBI Taxonomy" id="449663"/>
    <lineage>
        <taxon>Bacteria</taxon>
        <taxon>Pseudomonadati</taxon>
        <taxon>Pseudomonadota</taxon>
        <taxon>Betaproteobacteria</taxon>
        <taxon>Neisseriales</taxon>
        <taxon>Chitinibacteraceae</taxon>
        <taxon>Silvimonas</taxon>
    </lineage>
</organism>
<dbReference type="EMBL" id="BMLY01000002">
    <property type="protein sequence ID" value="GGP26121.1"/>
    <property type="molecule type" value="Genomic_DNA"/>
</dbReference>
<dbReference type="Pfam" id="PF12915">
    <property type="entry name" value="DUF3833"/>
    <property type="match status" value="1"/>
</dbReference>
<dbReference type="PROSITE" id="PS51257">
    <property type="entry name" value="PROKAR_LIPOPROTEIN"/>
    <property type="match status" value="1"/>
</dbReference>
<name>A0ABQ2PLM4_9NEIS</name>
<gene>
    <name evidence="2" type="ORF">GCM10010971_19400</name>
</gene>